<evidence type="ECO:0000313" key="1">
    <source>
        <dbReference type="EMBL" id="MBL3655571.1"/>
    </source>
</evidence>
<evidence type="ECO:0000313" key="2">
    <source>
        <dbReference type="Proteomes" id="UP000659388"/>
    </source>
</evidence>
<dbReference type="Pfam" id="PF08922">
    <property type="entry name" value="DUF1905"/>
    <property type="match status" value="1"/>
</dbReference>
<organism evidence="1 2">
    <name type="scientific">Fulvivirga sediminis</name>
    <dbReference type="NCBI Taxonomy" id="2803949"/>
    <lineage>
        <taxon>Bacteria</taxon>
        <taxon>Pseudomonadati</taxon>
        <taxon>Bacteroidota</taxon>
        <taxon>Cytophagia</taxon>
        <taxon>Cytophagales</taxon>
        <taxon>Fulvivirgaceae</taxon>
        <taxon>Fulvivirga</taxon>
    </lineage>
</organism>
<dbReference type="Pfam" id="PF13376">
    <property type="entry name" value="OmdA"/>
    <property type="match status" value="1"/>
</dbReference>
<dbReference type="InterPro" id="IPR015018">
    <property type="entry name" value="DUF1905"/>
</dbReference>
<comment type="caution">
    <text evidence="1">The sequence shown here is derived from an EMBL/GenBank/DDBJ whole genome shotgun (WGS) entry which is preliminary data.</text>
</comment>
<accession>A0A937JZT5</accession>
<dbReference type="InterPro" id="IPR037079">
    <property type="entry name" value="AF2212/PG0164-like_sf"/>
</dbReference>
<reference evidence="1" key="1">
    <citation type="submission" date="2021-01" db="EMBL/GenBank/DDBJ databases">
        <title>Fulvivirga kasyanovii gen. nov., sp nov., a novel member of the phylum Bacteroidetes isolated from seawater in a mussel farm.</title>
        <authorList>
            <person name="Zhao L.-H."/>
            <person name="Wang Z.-J."/>
        </authorList>
    </citation>
    <scope>NUCLEOTIDE SEQUENCE</scope>
    <source>
        <strain evidence="1">2943</strain>
    </source>
</reference>
<dbReference type="EMBL" id="JAESIY010000002">
    <property type="protein sequence ID" value="MBL3655571.1"/>
    <property type="molecule type" value="Genomic_DNA"/>
</dbReference>
<dbReference type="AlphaFoldDB" id="A0A937JZT5"/>
<name>A0A937JZT5_9BACT</name>
<dbReference type="RefSeq" id="WP_202243235.1">
    <property type="nucleotide sequence ID" value="NZ_JAESIY010000002.1"/>
</dbReference>
<keyword evidence="2" id="KW-1185">Reference proteome</keyword>
<protein>
    <submittedName>
        <fullName evidence="1">YdeI/OmpD-associated family protein</fullName>
    </submittedName>
</protein>
<gene>
    <name evidence="1" type="ORF">JL102_05490</name>
</gene>
<proteinExistence type="predicted"/>
<dbReference type="SUPFAM" id="SSF141694">
    <property type="entry name" value="AF2212/PG0164-like"/>
    <property type="match status" value="1"/>
</dbReference>
<sequence length="163" mass="18661">MPSFKSTVGKLDQLKLKYLEVPKNIVDEMGGLNQRLVVKVNNTLSYQSGFMALGEGKAYISINNERLKKITADVGSTVNVTLEPDTSKYGMPFPEELEELLKQDNEGKRRFDLLPISKQRYIIYHVAQAKRSQTRIDRSIMLIENLKQLPEGNEEFRRILGKD</sequence>
<dbReference type="Proteomes" id="UP000659388">
    <property type="component" value="Unassembled WGS sequence"/>
</dbReference>
<dbReference type="Gene3D" id="2.40.30.100">
    <property type="entry name" value="AF2212/PG0164-like"/>
    <property type="match status" value="1"/>
</dbReference>